<keyword evidence="2" id="KW-1003">Cell membrane</keyword>
<dbReference type="FunFam" id="2.60.40.10:FF:000651">
    <property type="entry name" value="Fc receptor like 1"/>
    <property type="match status" value="1"/>
</dbReference>
<dbReference type="GO" id="GO:0004888">
    <property type="term" value="F:transmembrane signaling receptor activity"/>
    <property type="evidence" value="ECO:0007669"/>
    <property type="project" value="TreeGrafter"/>
</dbReference>
<dbReference type="InterPro" id="IPR050488">
    <property type="entry name" value="Ig_Fc_receptor"/>
</dbReference>
<feature type="compositionally biased region" description="Low complexity" evidence="9">
    <location>
        <begin position="535"/>
        <end position="549"/>
    </location>
</feature>
<evidence type="ECO:0000256" key="6">
    <source>
        <dbReference type="ARBA" id="ARBA00023157"/>
    </source>
</evidence>
<dbReference type="PROSITE" id="PS50835">
    <property type="entry name" value="IG_LIKE"/>
    <property type="match status" value="4"/>
</dbReference>
<dbReference type="SUPFAM" id="SSF48726">
    <property type="entry name" value="Immunoglobulin"/>
    <property type="match status" value="5"/>
</dbReference>
<dbReference type="Pfam" id="PF13895">
    <property type="entry name" value="Ig_2"/>
    <property type="match status" value="4"/>
</dbReference>
<dbReference type="SMART" id="SM00409">
    <property type="entry name" value="IG"/>
    <property type="match status" value="5"/>
</dbReference>
<evidence type="ECO:0000313" key="11">
    <source>
        <dbReference type="Ensembl" id="ENSCWAP00000018402.1"/>
    </source>
</evidence>
<reference evidence="11" key="1">
    <citation type="submission" date="2025-08" db="UniProtKB">
        <authorList>
            <consortium name="Ensembl"/>
        </authorList>
    </citation>
    <scope>IDENTIFICATION</scope>
</reference>
<evidence type="ECO:0000259" key="10">
    <source>
        <dbReference type="PROSITE" id="PS50835"/>
    </source>
</evidence>
<proteinExistence type="predicted"/>
<feature type="region of interest" description="Disordered" evidence="9">
    <location>
        <begin position="530"/>
        <end position="549"/>
    </location>
</feature>
<dbReference type="PANTHER" id="PTHR11481">
    <property type="entry name" value="IMMUNOGLOBULIN FC RECEPTOR"/>
    <property type="match status" value="1"/>
</dbReference>
<keyword evidence="12" id="KW-1185">Reference proteome</keyword>
<comment type="subcellular location">
    <subcellularLocation>
        <location evidence="1">Cell membrane</location>
    </subcellularLocation>
</comment>
<dbReference type="AlphaFoldDB" id="A0A8C3WM76"/>
<dbReference type="SMART" id="SM00408">
    <property type="entry name" value="IGc2"/>
    <property type="match status" value="4"/>
</dbReference>
<dbReference type="GO" id="GO:0009897">
    <property type="term" value="C:external side of plasma membrane"/>
    <property type="evidence" value="ECO:0007669"/>
    <property type="project" value="TreeGrafter"/>
</dbReference>
<dbReference type="GeneTree" id="ENSGT01050000244808"/>
<dbReference type="InterPro" id="IPR007110">
    <property type="entry name" value="Ig-like_dom"/>
</dbReference>
<dbReference type="InterPro" id="IPR013783">
    <property type="entry name" value="Ig-like_fold"/>
</dbReference>
<dbReference type="InterPro" id="IPR036179">
    <property type="entry name" value="Ig-like_dom_sf"/>
</dbReference>
<evidence type="ECO:0000256" key="9">
    <source>
        <dbReference type="SAM" id="MobiDB-lite"/>
    </source>
</evidence>
<protein>
    <recommendedName>
        <fullName evidence="10">Ig-like domain-containing protein</fullName>
    </recommendedName>
</protein>
<evidence type="ECO:0000313" key="12">
    <source>
        <dbReference type="Proteomes" id="UP000694540"/>
    </source>
</evidence>
<dbReference type="InterPro" id="IPR003599">
    <property type="entry name" value="Ig_sub"/>
</dbReference>
<dbReference type="InterPro" id="IPR003598">
    <property type="entry name" value="Ig_sub2"/>
</dbReference>
<dbReference type="FunFam" id="2.60.40.10:FF:000357">
    <property type="entry name" value="Fc receptor like 1"/>
    <property type="match status" value="1"/>
</dbReference>
<feature type="domain" description="Ig-like" evidence="10">
    <location>
        <begin position="381"/>
        <end position="465"/>
    </location>
</feature>
<keyword evidence="6" id="KW-1015">Disulfide bond</keyword>
<reference evidence="11" key="2">
    <citation type="submission" date="2025-09" db="UniProtKB">
        <authorList>
            <consortium name="Ensembl"/>
        </authorList>
    </citation>
    <scope>IDENTIFICATION</scope>
</reference>
<sequence length="549" mass="61862">NLSSFSQCQNLNMVLSLSSTATAPKPVISLHPPWTTFFQGEIVTLTCNTFRFYAPEKIKLYRWYFEEEIQTETPGNTHEVHETGKYKCQAQDSPPSDAVHLFFSSANLILQAPLYVFEKESAVLRCRAKADTVLNAVTLYKHGEILAVDQQNSDFPILQADLKDNGEYRCIGLKKDNETISSNAVKIEVRELFPSPVLKASSTQPTEEDAVTLTCETQLSSQRPDVQLQFLFLRDDASEWSSWRQSPELQIFTIRRENSGSYWCEARTATPPLKKQSQKLQINVQSECQWILRLAKPVFEGKELVLICSVSGVPRPVTVSWYKERWWRKDTELGMSSRTEFKIPAVERSEAGEYYCVARKNHLSFRSKTVTIHVRVPVSRPVLTLSTPRTPTLEGQTVSLHCEAQRGSPPILYQFYREDVALESRSVPSKKASFRFSLTVEHSGNYFCKADNGLGAQRSNTVSLSVRGKCEPNYSTTRHRPSPASSSLPFTLPSFHDSKVHTDDPLNTMACLPFHTIHPLPYTHAAAPLTRPQHSTLPSSTPPTSSLIA</sequence>
<feature type="domain" description="Ig-like" evidence="10">
    <location>
        <begin position="194"/>
        <end position="266"/>
    </location>
</feature>
<dbReference type="Gene3D" id="2.60.40.10">
    <property type="entry name" value="Immunoglobulins"/>
    <property type="match status" value="5"/>
</dbReference>
<dbReference type="GO" id="GO:0007166">
    <property type="term" value="P:cell surface receptor signaling pathway"/>
    <property type="evidence" value="ECO:0007669"/>
    <property type="project" value="TreeGrafter"/>
</dbReference>
<evidence type="ECO:0000256" key="1">
    <source>
        <dbReference type="ARBA" id="ARBA00004236"/>
    </source>
</evidence>
<keyword evidence="8" id="KW-0393">Immunoglobulin domain</keyword>
<evidence type="ECO:0000256" key="4">
    <source>
        <dbReference type="ARBA" id="ARBA00022737"/>
    </source>
</evidence>
<evidence type="ECO:0000256" key="7">
    <source>
        <dbReference type="ARBA" id="ARBA00023180"/>
    </source>
</evidence>
<evidence type="ECO:0000256" key="3">
    <source>
        <dbReference type="ARBA" id="ARBA00022729"/>
    </source>
</evidence>
<name>A0A8C3WM76_9CETA</name>
<organism evidence="11 12">
    <name type="scientific">Catagonus wagneri</name>
    <name type="common">Chacoan peccary</name>
    <dbReference type="NCBI Taxonomy" id="51154"/>
    <lineage>
        <taxon>Eukaryota</taxon>
        <taxon>Metazoa</taxon>
        <taxon>Chordata</taxon>
        <taxon>Craniata</taxon>
        <taxon>Vertebrata</taxon>
        <taxon>Euteleostomi</taxon>
        <taxon>Mammalia</taxon>
        <taxon>Eutheria</taxon>
        <taxon>Laurasiatheria</taxon>
        <taxon>Artiodactyla</taxon>
        <taxon>Suina</taxon>
        <taxon>Tayassuidae</taxon>
        <taxon>Catagonus</taxon>
    </lineage>
</organism>
<keyword evidence="4" id="KW-0677">Repeat</keyword>
<evidence type="ECO:0000256" key="5">
    <source>
        <dbReference type="ARBA" id="ARBA00023136"/>
    </source>
</evidence>
<evidence type="ECO:0000256" key="8">
    <source>
        <dbReference type="ARBA" id="ARBA00023319"/>
    </source>
</evidence>
<keyword evidence="7" id="KW-0325">Glycoprotein</keyword>
<dbReference type="Proteomes" id="UP000694540">
    <property type="component" value="Unplaced"/>
</dbReference>
<keyword evidence="3" id="KW-0732">Signal</keyword>
<feature type="domain" description="Ig-like" evidence="10">
    <location>
        <begin position="26"/>
        <end position="104"/>
    </location>
</feature>
<evidence type="ECO:0000256" key="2">
    <source>
        <dbReference type="ARBA" id="ARBA00022475"/>
    </source>
</evidence>
<dbReference type="GO" id="GO:0006955">
    <property type="term" value="P:immune response"/>
    <property type="evidence" value="ECO:0007669"/>
    <property type="project" value="TreeGrafter"/>
</dbReference>
<dbReference type="PANTHER" id="PTHR11481:SF68">
    <property type="entry name" value="FC RECEPTOR-LIKE PROTEIN 5"/>
    <property type="match status" value="1"/>
</dbReference>
<dbReference type="Ensembl" id="ENSCWAT00000019968.1">
    <property type="protein sequence ID" value="ENSCWAP00000018402.1"/>
    <property type="gene ID" value="ENSCWAG00000014069.1"/>
</dbReference>
<keyword evidence="5" id="KW-0472">Membrane</keyword>
<feature type="domain" description="Ig-like" evidence="10">
    <location>
        <begin position="271"/>
        <end position="371"/>
    </location>
</feature>
<accession>A0A8C3WM76</accession>